<sequence>MCEFLFFFCLLERMDKLHHTFIGDITPRDIQRLQMCQSTKRQDAMIGDLTAILKTQNFQFPDPFSSNKCLQRDIRNGITIIEHKFLQTKAMASQYTHTRVCELIVREIEIFKSTKRCEWREWLRNVKSAIVELHE</sequence>
<protein>
    <submittedName>
        <fullName evidence="1">Uncharacterized protein</fullName>
    </submittedName>
</protein>
<name>A0A024GS61_9STRA</name>
<evidence type="ECO:0000313" key="2">
    <source>
        <dbReference type="Proteomes" id="UP000053237"/>
    </source>
</evidence>
<proteinExistence type="predicted"/>
<keyword evidence="2" id="KW-1185">Reference proteome</keyword>
<accession>A0A024GS61</accession>
<comment type="caution">
    <text evidence="1">The sequence shown here is derived from an EMBL/GenBank/DDBJ whole genome shotgun (WGS) entry which is preliminary data.</text>
</comment>
<organism evidence="1 2">
    <name type="scientific">Albugo candida</name>
    <dbReference type="NCBI Taxonomy" id="65357"/>
    <lineage>
        <taxon>Eukaryota</taxon>
        <taxon>Sar</taxon>
        <taxon>Stramenopiles</taxon>
        <taxon>Oomycota</taxon>
        <taxon>Peronosporomycetes</taxon>
        <taxon>Albuginales</taxon>
        <taxon>Albuginaceae</taxon>
        <taxon>Albugo</taxon>
    </lineage>
</organism>
<evidence type="ECO:0000313" key="1">
    <source>
        <dbReference type="EMBL" id="CCI49758.1"/>
    </source>
</evidence>
<dbReference type="Proteomes" id="UP000053237">
    <property type="component" value="Unassembled WGS sequence"/>
</dbReference>
<reference evidence="1 2" key="1">
    <citation type="submission" date="2012-05" db="EMBL/GenBank/DDBJ databases">
        <title>Recombination and specialization in a pathogen metapopulation.</title>
        <authorList>
            <person name="Gardiner A."/>
            <person name="Kemen E."/>
            <person name="Schultz-Larsen T."/>
            <person name="MacLean D."/>
            <person name="Van Oosterhout C."/>
            <person name="Jones J.D.G."/>
        </authorList>
    </citation>
    <scope>NUCLEOTIDE SEQUENCE [LARGE SCALE GENOMIC DNA]</scope>
    <source>
        <strain evidence="1 2">Ac Nc2</strain>
    </source>
</reference>
<dbReference type="EMBL" id="CAIX01000337">
    <property type="protein sequence ID" value="CCI49758.1"/>
    <property type="molecule type" value="Genomic_DNA"/>
</dbReference>
<dbReference type="InParanoid" id="A0A024GS61"/>
<gene>
    <name evidence="1" type="ORF">BN9_111680</name>
</gene>
<dbReference type="AlphaFoldDB" id="A0A024GS61"/>